<evidence type="ECO:0000256" key="8">
    <source>
        <dbReference type="ARBA" id="ARBA00029346"/>
    </source>
</evidence>
<evidence type="ECO:0000256" key="9">
    <source>
        <dbReference type="HAMAP-Rule" id="MF_00151"/>
    </source>
</evidence>
<keyword evidence="2 9" id="KW-0808">Transferase</keyword>
<evidence type="ECO:0000256" key="5">
    <source>
        <dbReference type="ARBA" id="ARBA00022840"/>
    </source>
</evidence>
<feature type="binding site" evidence="9">
    <location>
        <begin position="88"/>
        <end position="90"/>
    </location>
    <ligand>
        <name>ATP</name>
        <dbReference type="ChEBI" id="CHEBI:30616"/>
    </ligand>
</feature>
<feature type="binding site" evidence="9">
    <location>
        <position position="41"/>
    </location>
    <ligand>
        <name>substrate</name>
    </ligand>
</feature>
<evidence type="ECO:0000256" key="2">
    <source>
        <dbReference type="ARBA" id="ARBA00022679"/>
    </source>
</evidence>
<dbReference type="NCBIfam" id="TIGR00125">
    <property type="entry name" value="cyt_tran_rel"/>
    <property type="match status" value="1"/>
</dbReference>
<dbReference type="RefSeq" id="WP_183326405.1">
    <property type="nucleotide sequence ID" value="NZ_JACHHK010000001.1"/>
</dbReference>
<dbReference type="GO" id="GO:0004595">
    <property type="term" value="F:pantetheine-phosphate adenylyltransferase activity"/>
    <property type="evidence" value="ECO:0007669"/>
    <property type="project" value="UniProtKB-UniRule"/>
</dbReference>
<evidence type="ECO:0000259" key="10">
    <source>
        <dbReference type="Pfam" id="PF01467"/>
    </source>
</evidence>
<reference evidence="11 12" key="1">
    <citation type="submission" date="2020-08" db="EMBL/GenBank/DDBJ databases">
        <title>Genomic Encyclopedia of Type Strains, Phase IV (KMG-IV): sequencing the most valuable type-strain genomes for metagenomic binning, comparative biology and taxonomic classification.</title>
        <authorList>
            <person name="Goeker M."/>
        </authorList>
    </citation>
    <scope>NUCLEOTIDE SEQUENCE [LARGE SCALE GENOMIC DNA]</scope>
    <source>
        <strain evidence="11 12">DSM 25799</strain>
    </source>
</reference>
<dbReference type="Pfam" id="PF01467">
    <property type="entry name" value="CTP_transf_like"/>
    <property type="match status" value="1"/>
</dbReference>
<evidence type="ECO:0000256" key="7">
    <source>
        <dbReference type="ARBA" id="ARBA00022993"/>
    </source>
</evidence>
<feature type="binding site" evidence="9">
    <location>
        <position position="17"/>
    </location>
    <ligand>
        <name>ATP</name>
        <dbReference type="ChEBI" id="CHEBI:30616"/>
    </ligand>
</feature>
<dbReference type="PANTHER" id="PTHR21342:SF1">
    <property type="entry name" value="PHOSPHOPANTETHEINE ADENYLYLTRANSFERASE"/>
    <property type="match status" value="1"/>
</dbReference>
<dbReference type="GO" id="GO:0015937">
    <property type="term" value="P:coenzyme A biosynthetic process"/>
    <property type="evidence" value="ECO:0007669"/>
    <property type="project" value="UniProtKB-UniRule"/>
</dbReference>
<dbReference type="Proteomes" id="UP000539953">
    <property type="component" value="Unassembled WGS sequence"/>
</dbReference>
<dbReference type="CDD" id="cd02163">
    <property type="entry name" value="PPAT"/>
    <property type="match status" value="1"/>
</dbReference>
<feature type="binding site" evidence="9">
    <location>
        <position position="87"/>
    </location>
    <ligand>
        <name>substrate</name>
    </ligand>
</feature>
<feature type="binding site" evidence="9">
    <location>
        <begin position="123"/>
        <end position="129"/>
    </location>
    <ligand>
        <name>ATP</name>
        <dbReference type="ChEBI" id="CHEBI:30616"/>
    </ligand>
</feature>
<dbReference type="GO" id="GO:0005737">
    <property type="term" value="C:cytoplasm"/>
    <property type="evidence" value="ECO:0007669"/>
    <property type="project" value="UniProtKB-SubCell"/>
</dbReference>
<dbReference type="InterPro" id="IPR001980">
    <property type="entry name" value="PPAT"/>
</dbReference>
<evidence type="ECO:0000256" key="4">
    <source>
        <dbReference type="ARBA" id="ARBA00022741"/>
    </source>
</evidence>
<dbReference type="EC" id="2.7.7.3" evidence="9"/>
<comment type="pathway">
    <text evidence="9">Cofactor biosynthesis; coenzyme A biosynthesis; CoA from (R)-pantothenate: step 4/5.</text>
</comment>
<dbReference type="AlphaFoldDB" id="A0A7W8CY04"/>
<feature type="binding site" evidence="9">
    <location>
        <begin position="9"/>
        <end position="10"/>
    </location>
    <ligand>
        <name>ATP</name>
        <dbReference type="ChEBI" id="CHEBI:30616"/>
    </ligand>
</feature>
<dbReference type="Gene3D" id="3.40.50.620">
    <property type="entry name" value="HUPs"/>
    <property type="match status" value="1"/>
</dbReference>
<evidence type="ECO:0000313" key="11">
    <source>
        <dbReference type="EMBL" id="MBB5182030.1"/>
    </source>
</evidence>
<comment type="subcellular location">
    <subcellularLocation>
        <location evidence="9">Cytoplasm</location>
    </subcellularLocation>
</comment>
<dbReference type="PRINTS" id="PR01020">
    <property type="entry name" value="LPSBIOSNTHSS"/>
</dbReference>
<feature type="binding site" evidence="9">
    <location>
        <position position="73"/>
    </location>
    <ligand>
        <name>substrate</name>
    </ligand>
</feature>
<comment type="similarity">
    <text evidence="9">Belongs to the bacterial CoaD family.</text>
</comment>
<keyword evidence="12" id="KW-1185">Reference proteome</keyword>
<gene>
    <name evidence="9" type="primary">coaD</name>
    <name evidence="11" type="ORF">HNQ47_000033</name>
</gene>
<dbReference type="EMBL" id="JACHHK010000001">
    <property type="protein sequence ID" value="MBB5182030.1"/>
    <property type="molecule type" value="Genomic_DNA"/>
</dbReference>
<feature type="domain" description="Cytidyltransferase-like" evidence="10">
    <location>
        <begin position="6"/>
        <end position="133"/>
    </location>
</feature>
<keyword evidence="4 9" id="KW-0547">Nucleotide-binding</keyword>
<comment type="cofactor">
    <cofactor evidence="9">
        <name>Mg(2+)</name>
        <dbReference type="ChEBI" id="CHEBI:18420"/>
    </cofactor>
</comment>
<feature type="binding site" evidence="9">
    <location>
        <position position="98"/>
    </location>
    <ligand>
        <name>ATP</name>
        <dbReference type="ChEBI" id="CHEBI:30616"/>
    </ligand>
</feature>
<dbReference type="InterPro" id="IPR014729">
    <property type="entry name" value="Rossmann-like_a/b/a_fold"/>
</dbReference>
<dbReference type="UniPathway" id="UPA00241">
    <property type="reaction ID" value="UER00355"/>
</dbReference>
<evidence type="ECO:0000313" key="12">
    <source>
        <dbReference type="Proteomes" id="UP000539953"/>
    </source>
</evidence>
<comment type="subunit">
    <text evidence="9">Homohexamer.</text>
</comment>
<evidence type="ECO:0000256" key="6">
    <source>
        <dbReference type="ARBA" id="ARBA00022842"/>
    </source>
</evidence>
<dbReference type="SUPFAM" id="SSF52374">
    <property type="entry name" value="Nucleotidylyl transferase"/>
    <property type="match status" value="1"/>
</dbReference>
<dbReference type="GO" id="GO:0005524">
    <property type="term" value="F:ATP binding"/>
    <property type="evidence" value="ECO:0007669"/>
    <property type="project" value="UniProtKB-KW"/>
</dbReference>
<dbReference type="InterPro" id="IPR004821">
    <property type="entry name" value="Cyt_trans-like"/>
</dbReference>
<sequence>MRKAAFCGTFDPITLGHLDVIKRASRIFEEVVVFVAPNSLKNQMFSEAQRRQWIEEACADLDNVTVRVQHGLTADACRQAGVHVLIRGIRNENDFSYEQNMDFMNHEIDENLDTICFFTRPEYQYCSSSNVKELLKYHQDISHFVPDCVWKGVKNNENFD</sequence>
<feature type="binding site" evidence="9">
    <location>
        <position position="9"/>
    </location>
    <ligand>
        <name>substrate</name>
    </ligand>
</feature>
<evidence type="ECO:0000256" key="3">
    <source>
        <dbReference type="ARBA" id="ARBA00022695"/>
    </source>
</evidence>
<keyword evidence="3 9" id="KW-0548">Nucleotidyltransferase</keyword>
<name>A0A7W8CY04_9FIRM</name>
<proteinExistence type="inferred from homology"/>
<dbReference type="NCBIfam" id="TIGR01510">
    <property type="entry name" value="coaD_prev_kdtB"/>
    <property type="match status" value="1"/>
</dbReference>
<evidence type="ECO:0000256" key="1">
    <source>
        <dbReference type="ARBA" id="ARBA00022490"/>
    </source>
</evidence>
<keyword evidence="5 9" id="KW-0067">ATP-binding</keyword>
<dbReference type="HAMAP" id="MF_00151">
    <property type="entry name" value="PPAT_bact"/>
    <property type="match status" value="1"/>
</dbReference>
<organism evidence="11 12">
    <name type="scientific">Catenisphaera adipataccumulans</name>
    <dbReference type="NCBI Taxonomy" id="700500"/>
    <lineage>
        <taxon>Bacteria</taxon>
        <taxon>Bacillati</taxon>
        <taxon>Bacillota</taxon>
        <taxon>Erysipelotrichia</taxon>
        <taxon>Erysipelotrichales</taxon>
        <taxon>Erysipelotrichaceae</taxon>
        <taxon>Catenisphaera</taxon>
    </lineage>
</organism>
<dbReference type="PANTHER" id="PTHR21342">
    <property type="entry name" value="PHOSPHOPANTETHEINE ADENYLYLTRANSFERASE"/>
    <property type="match status" value="1"/>
</dbReference>
<comment type="caution">
    <text evidence="11">The sequence shown here is derived from an EMBL/GenBank/DDBJ whole genome shotgun (WGS) entry which is preliminary data.</text>
</comment>
<keyword evidence="7 9" id="KW-0173">Coenzyme A biosynthesis</keyword>
<comment type="function">
    <text evidence="9">Reversibly transfers an adenylyl group from ATP to 4'-phosphopantetheine, yielding dephospho-CoA (dPCoA) and pyrophosphate.</text>
</comment>
<keyword evidence="6 9" id="KW-0460">Magnesium</keyword>
<keyword evidence="1 9" id="KW-0963">Cytoplasm</keyword>
<feature type="site" description="Transition state stabilizer" evidence="9">
    <location>
        <position position="17"/>
    </location>
</feature>
<comment type="catalytic activity">
    <reaction evidence="8 9">
        <text>(R)-4'-phosphopantetheine + ATP + H(+) = 3'-dephospho-CoA + diphosphate</text>
        <dbReference type="Rhea" id="RHEA:19801"/>
        <dbReference type="ChEBI" id="CHEBI:15378"/>
        <dbReference type="ChEBI" id="CHEBI:30616"/>
        <dbReference type="ChEBI" id="CHEBI:33019"/>
        <dbReference type="ChEBI" id="CHEBI:57328"/>
        <dbReference type="ChEBI" id="CHEBI:61723"/>
        <dbReference type="EC" id="2.7.7.3"/>
    </reaction>
</comment>
<accession>A0A7W8CY04</accession>
<protein>
    <recommendedName>
        <fullName evidence="9">Phosphopantetheine adenylyltransferase</fullName>
        <ecNumber evidence="9">2.7.7.3</ecNumber>
    </recommendedName>
    <alternativeName>
        <fullName evidence="9">Dephospho-CoA pyrophosphorylase</fullName>
    </alternativeName>
    <alternativeName>
        <fullName evidence="9">Pantetheine-phosphate adenylyltransferase</fullName>
        <shortName evidence="9">PPAT</shortName>
    </alternativeName>
</protein>